<proteinExistence type="predicted"/>
<dbReference type="OrthoDB" id="958254at2759"/>
<reference evidence="1 2" key="1">
    <citation type="submission" date="2019-01" db="EMBL/GenBank/DDBJ databases">
        <authorList>
            <person name="Sayadi A."/>
        </authorList>
    </citation>
    <scope>NUCLEOTIDE SEQUENCE [LARGE SCALE GENOMIC DNA]</scope>
</reference>
<gene>
    <name evidence="1" type="ORF">CALMAC_LOCUS4760</name>
</gene>
<dbReference type="EMBL" id="CAACVG010006584">
    <property type="protein sequence ID" value="VEN40676.1"/>
    <property type="molecule type" value="Genomic_DNA"/>
</dbReference>
<name>A0A653BZD5_CALMS</name>
<feature type="non-terminal residue" evidence="1">
    <location>
        <position position="93"/>
    </location>
</feature>
<protein>
    <submittedName>
        <fullName evidence="1">Uncharacterized protein</fullName>
    </submittedName>
</protein>
<dbReference type="AlphaFoldDB" id="A0A653BZD5"/>
<organism evidence="1 2">
    <name type="scientific">Callosobruchus maculatus</name>
    <name type="common">Southern cowpea weevil</name>
    <name type="synonym">Pulse bruchid</name>
    <dbReference type="NCBI Taxonomy" id="64391"/>
    <lineage>
        <taxon>Eukaryota</taxon>
        <taxon>Metazoa</taxon>
        <taxon>Ecdysozoa</taxon>
        <taxon>Arthropoda</taxon>
        <taxon>Hexapoda</taxon>
        <taxon>Insecta</taxon>
        <taxon>Pterygota</taxon>
        <taxon>Neoptera</taxon>
        <taxon>Endopterygota</taxon>
        <taxon>Coleoptera</taxon>
        <taxon>Polyphaga</taxon>
        <taxon>Cucujiformia</taxon>
        <taxon>Chrysomeloidea</taxon>
        <taxon>Chrysomelidae</taxon>
        <taxon>Bruchinae</taxon>
        <taxon>Bruchini</taxon>
        <taxon>Callosobruchus</taxon>
    </lineage>
</organism>
<evidence type="ECO:0000313" key="2">
    <source>
        <dbReference type="Proteomes" id="UP000410492"/>
    </source>
</evidence>
<accession>A0A653BZD5</accession>
<sequence>MLLQHLSLQLLNGHSFGIDEDVYEGIWTAHVARRVRLRYLFVCGQNDLRVDRLRSEVDGWAAIVLFSEHSERIKYHQTGDHSVRSRYGWDNVT</sequence>
<dbReference type="Proteomes" id="UP000410492">
    <property type="component" value="Unassembled WGS sequence"/>
</dbReference>
<evidence type="ECO:0000313" key="1">
    <source>
        <dbReference type="EMBL" id="VEN40676.1"/>
    </source>
</evidence>
<keyword evidence="2" id="KW-1185">Reference proteome</keyword>